<dbReference type="PANTHER" id="PTHR31088">
    <property type="entry name" value="MEMBRANE-ASSOCIATED PROTEIN VIPP1, CHLOROPLASTIC"/>
    <property type="match status" value="1"/>
</dbReference>
<dbReference type="AlphaFoldDB" id="A0A433YFY5"/>
<organism evidence="3 4">
    <name type="scientific">Paenibacillus anaericanus</name>
    <dbReference type="NCBI Taxonomy" id="170367"/>
    <lineage>
        <taxon>Bacteria</taxon>
        <taxon>Bacillati</taxon>
        <taxon>Bacillota</taxon>
        <taxon>Bacilli</taxon>
        <taxon>Bacillales</taxon>
        <taxon>Paenibacillaceae</taxon>
        <taxon>Paenibacillus</taxon>
    </lineage>
</organism>
<reference evidence="3 4" key="1">
    <citation type="submission" date="2018-12" db="EMBL/GenBank/DDBJ databases">
        <authorList>
            <person name="Sun L."/>
            <person name="Chen Z."/>
        </authorList>
    </citation>
    <scope>NUCLEOTIDE SEQUENCE [LARGE SCALE GENOMIC DNA]</scope>
    <source>
        <strain evidence="3 4">DSM 15890</strain>
    </source>
</reference>
<evidence type="ECO:0000256" key="2">
    <source>
        <dbReference type="SAM" id="Coils"/>
    </source>
</evidence>
<dbReference type="EMBL" id="RZNY01000001">
    <property type="protein sequence ID" value="RUT48767.1"/>
    <property type="molecule type" value="Genomic_DNA"/>
</dbReference>
<dbReference type="RefSeq" id="WP_127190359.1">
    <property type="nucleotide sequence ID" value="NZ_JAUSSS010000023.1"/>
</dbReference>
<dbReference type="PANTHER" id="PTHR31088:SF6">
    <property type="entry name" value="PHAGE SHOCK PROTEIN A"/>
    <property type="match status" value="1"/>
</dbReference>
<evidence type="ECO:0000313" key="3">
    <source>
        <dbReference type="EMBL" id="RUT48767.1"/>
    </source>
</evidence>
<evidence type="ECO:0000313" key="4">
    <source>
        <dbReference type="Proteomes" id="UP000279446"/>
    </source>
</evidence>
<dbReference type="InterPro" id="IPR007157">
    <property type="entry name" value="PspA_VIPP1"/>
</dbReference>
<evidence type="ECO:0000256" key="1">
    <source>
        <dbReference type="ARBA" id="ARBA00043985"/>
    </source>
</evidence>
<comment type="similarity">
    <text evidence="1">Belongs to the PspA/Vipp/IM30 family.</text>
</comment>
<comment type="caution">
    <text evidence="3">The sequence shown here is derived from an EMBL/GenBank/DDBJ whole genome shotgun (WGS) entry which is preliminary data.</text>
</comment>
<keyword evidence="4" id="KW-1185">Reference proteome</keyword>
<keyword evidence="2" id="KW-0175">Coiled coil</keyword>
<dbReference type="Proteomes" id="UP000279446">
    <property type="component" value="Unassembled WGS sequence"/>
</dbReference>
<protein>
    <submittedName>
        <fullName evidence="3">PspA/IM30 family protein</fullName>
    </submittedName>
</protein>
<dbReference type="OrthoDB" id="9779630at2"/>
<name>A0A433YFY5_9BACL</name>
<accession>A0A433YFY5</accession>
<dbReference type="Pfam" id="PF04012">
    <property type="entry name" value="PspA_IM30"/>
    <property type="match status" value="1"/>
</dbReference>
<gene>
    <name evidence="3" type="ORF">EJP82_02205</name>
</gene>
<proteinExistence type="inferred from homology"/>
<sequence>MSVFRRVRDITVANLNERLEQSQDPVRLIDQFLIETRQEIAEAEKLHHHYAGHTKQLKQQVDQAKVMKDKREEQALLALKAGEEHLAKMALQEKILYEEKIEQYSGLYTQSLESLQELENQLHELKTEYQVVYSKRQYYYARMETLRLQQRMNQRMSGYGTQDVPKMFNRLEDRVSDMEWEARSLRDLRKVGEDFVNQAGSAIQSTLEQELSRLKQKLNNNGEGQGK</sequence>
<feature type="coiled-coil region" evidence="2">
    <location>
        <begin position="101"/>
        <end position="135"/>
    </location>
</feature>